<name>A0A0G4LYE8_VERLO</name>
<keyword evidence="3" id="KW-1185">Reference proteome</keyword>
<evidence type="ECO:0000313" key="3">
    <source>
        <dbReference type="Proteomes" id="UP000044602"/>
    </source>
</evidence>
<keyword evidence="1" id="KW-0732">Signal</keyword>
<proteinExistence type="predicted"/>
<reference evidence="3" key="1">
    <citation type="submission" date="2015-05" db="EMBL/GenBank/DDBJ databases">
        <authorList>
            <person name="Fogelqvist Johan"/>
        </authorList>
    </citation>
    <scope>NUCLEOTIDE SEQUENCE [LARGE SCALE GENOMIC DNA]</scope>
</reference>
<feature type="chain" id="PRO_5002567189" evidence="1">
    <location>
        <begin position="18"/>
        <end position="148"/>
    </location>
</feature>
<organism evidence="2 3">
    <name type="scientific">Verticillium longisporum</name>
    <name type="common">Verticillium dahliae var. longisporum</name>
    <dbReference type="NCBI Taxonomy" id="100787"/>
    <lineage>
        <taxon>Eukaryota</taxon>
        <taxon>Fungi</taxon>
        <taxon>Dikarya</taxon>
        <taxon>Ascomycota</taxon>
        <taxon>Pezizomycotina</taxon>
        <taxon>Sordariomycetes</taxon>
        <taxon>Hypocreomycetidae</taxon>
        <taxon>Glomerellales</taxon>
        <taxon>Plectosphaerellaceae</taxon>
        <taxon>Verticillium</taxon>
    </lineage>
</organism>
<dbReference type="AlphaFoldDB" id="A0A0G4LYE8"/>
<accession>A0A0G4LYE8</accession>
<sequence length="148" mass="15581">MHFIKFLLYCFATITSAGRFHKRQNADGSVSFELYACSDGIGGLPVMSDGSQVFISSSDGLNSTAGAVVTFTISQDGTWYRFPNSTSTAGDAPTWSNLTLGIPSPLSGSDAVHLDKPSSTAVDRISDGFGFYGTIAYHLASSGAFESL</sequence>
<dbReference type="Proteomes" id="UP000044602">
    <property type="component" value="Unassembled WGS sequence"/>
</dbReference>
<evidence type="ECO:0000256" key="1">
    <source>
        <dbReference type="SAM" id="SignalP"/>
    </source>
</evidence>
<feature type="signal peptide" evidence="1">
    <location>
        <begin position="1"/>
        <end position="17"/>
    </location>
</feature>
<gene>
    <name evidence="2" type="ORF">BN1708_014569</name>
</gene>
<evidence type="ECO:0000313" key="2">
    <source>
        <dbReference type="EMBL" id="CRK26565.1"/>
    </source>
</evidence>
<protein>
    <submittedName>
        <fullName evidence="2">Uncharacterized protein</fullName>
    </submittedName>
</protein>
<dbReference type="EMBL" id="CVQH01020207">
    <property type="protein sequence ID" value="CRK26565.1"/>
    <property type="molecule type" value="Genomic_DNA"/>
</dbReference>